<sequence>MFFKSEGSDSVLRIFFLNSSDSLSFGNFIALSKSDQT</sequence>
<reference evidence="1 2" key="1">
    <citation type="journal article" date="2013" name="Genome Announc.">
        <title>Draft Genome Sequence of the Psychrophilic and Alkaliphilic Rhodonellum psychrophilum Strain GCM71T.</title>
        <authorList>
            <person name="Hauptmann A.L."/>
            <person name="Glaring M.A."/>
            <person name="Hallin P.F."/>
            <person name="Prieme A."/>
            <person name="Stougaard P."/>
        </authorList>
    </citation>
    <scope>NUCLEOTIDE SEQUENCE [LARGE SCALE GENOMIC DNA]</scope>
    <source>
        <strain evidence="1 2">GCM71</strain>
    </source>
</reference>
<comment type="caution">
    <text evidence="1">The sequence shown here is derived from an EMBL/GenBank/DDBJ whole genome shotgun (WGS) entry which is preliminary data.</text>
</comment>
<dbReference type="EMBL" id="AWXR01000027">
    <property type="protein sequence ID" value="ERM82415.1"/>
    <property type="molecule type" value="Genomic_DNA"/>
</dbReference>
<dbReference type="Proteomes" id="UP000016843">
    <property type="component" value="Unassembled WGS sequence"/>
</dbReference>
<evidence type="ECO:0000313" key="1">
    <source>
        <dbReference type="EMBL" id="ERM82415.1"/>
    </source>
</evidence>
<keyword evidence="2" id="KW-1185">Reference proteome</keyword>
<protein>
    <submittedName>
        <fullName evidence="1">Uncharacterized protein</fullName>
    </submittedName>
</protein>
<dbReference type="AlphaFoldDB" id="U5BPD1"/>
<organism evidence="1 2">
    <name type="scientific">Rhodonellum psychrophilum GCM71 = DSM 17998</name>
    <dbReference type="NCBI Taxonomy" id="1123057"/>
    <lineage>
        <taxon>Bacteria</taxon>
        <taxon>Pseudomonadati</taxon>
        <taxon>Bacteroidota</taxon>
        <taxon>Cytophagia</taxon>
        <taxon>Cytophagales</taxon>
        <taxon>Cytophagaceae</taxon>
        <taxon>Rhodonellum</taxon>
    </lineage>
</organism>
<proteinExistence type="predicted"/>
<gene>
    <name evidence="1" type="ORF">P872_18045</name>
</gene>
<accession>U5BPD1</accession>
<evidence type="ECO:0000313" key="2">
    <source>
        <dbReference type="Proteomes" id="UP000016843"/>
    </source>
</evidence>
<name>U5BPD1_9BACT</name>